<dbReference type="PANTHER" id="PTHR45138:SF9">
    <property type="entry name" value="DIGUANYLATE CYCLASE DGCM-RELATED"/>
    <property type="match status" value="1"/>
</dbReference>
<dbReference type="Pfam" id="PF00990">
    <property type="entry name" value="GGDEF"/>
    <property type="match status" value="1"/>
</dbReference>
<keyword evidence="3" id="KW-1003">Cell membrane</keyword>
<feature type="transmembrane region" description="Helical" evidence="8">
    <location>
        <begin position="96"/>
        <end position="123"/>
    </location>
</feature>
<dbReference type="InterPro" id="IPR043128">
    <property type="entry name" value="Rev_trsase/Diguanyl_cyclase"/>
</dbReference>
<evidence type="ECO:0000313" key="10">
    <source>
        <dbReference type="EMBL" id="MBN7819986.1"/>
    </source>
</evidence>
<evidence type="ECO:0000256" key="7">
    <source>
        <dbReference type="ARBA" id="ARBA00034247"/>
    </source>
</evidence>
<organism evidence="10 11">
    <name type="scientific">Bowmanella yangjiangensis</name>
    <dbReference type="NCBI Taxonomy" id="2811230"/>
    <lineage>
        <taxon>Bacteria</taxon>
        <taxon>Pseudomonadati</taxon>
        <taxon>Pseudomonadota</taxon>
        <taxon>Gammaproteobacteria</taxon>
        <taxon>Alteromonadales</taxon>
        <taxon>Alteromonadaceae</taxon>
        <taxon>Bowmanella</taxon>
    </lineage>
</organism>
<evidence type="ECO:0000259" key="9">
    <source>
        <dbReference type="PROSITE" id="PS50887"/>
    </source>
</evidence>
<dbReference type="EC" id="2.7.7.65" evidence="2"/>
<comment type="subcellular location">
    <subcellularLocation>
        <location evidence="1">Cell membrane</location>
        <topology evidence="1">Multi-pass membrane protein</topology>
    </subcellularLocation>
</comment>
<evidence type="ECO:0000256" key="6">
    <source>
        <dbReference type="ARBA" id="ARBA00023136"/>
    </source>
</evidence>
<evidence type="ECO:0000256" key="5">
    <source>
        <dbReference type="ARBA" id="ARBA00022989"/>
    </source>
</evidence>
<keyword evidence="5 8" id="KW-1133">Transmembrane helix</keyword>
<dbReference type="SUPFAM" id="SSF55073">
    <property type="entry name" value="Nucleotide cyclase"/>
    <property type="match status" value="1"/>
</dbReference>
<feature type="transmembrane region" description="Helical" evidence="8">
    <location>
        <begin position="135"/>
        <end position="155"/>
    </location>
</feature>
<accession>A0ABS3CU78</accession>
<reference evidence="10 11" key="1">
    <citation type="submission" date="2021-03" db="EMBL/GenBank/DDBJ databases">
        <title>novel species isolated from a fishpond in China.</title>
        <authorList>
            <person name="Lu H."/>
            <person name="Cai Z."/>
        </authorList>
    </citation>
    <scope>NUCLEOTIDE SEQUENCE [LARGE SCALE GENOMIC DNA]</scope>
    <source>
        <strain evidence="10 11">Y57</strain>
    </source>
</reference>
<comment type="caution">
    <text evidence="10">The sequence shown here is derived from an EMBL/GenBank/DDBJ whole genome shotgun (WGS) entry which is preliminary data.</text>
</comment>
<dbReference type="PANTHER" id="PTHR45138">
    <property type="entry name" value="REGULATORY COMPONENTS OF SENSORY TRANSDUCTION SYSTEM"/>
    <property type="match status" value="1"/>
</dbReference>
<evidence type="ECO:0000256" key="4">
    <source>
        <dbReference type="ARBA" id="ARBA00022692"/>
    </source>
</evidence>
<dbReference type="InterPro" id="IPR007895">
    <property type="entry name" value="MASE1"/>
</dbReference>
<feature type="transmembrane region" description="Helical" evidence="8">
    <location>
        <begin position="20"/>
        <end position="43"/>
    </location>
</feature>
<dbReference type="Proteomes" id="UP000663992">
    <property type="component" value="Unassembled WGS sequence"/>
</dbReference>
<evidence type="ECO:0000313" key="11">
    <source>
        <dbReference type="Proteomes" id="UP000663992"/>
    </source>
</evidence>
<dbReference type="InterPro" id="IPR029787">
    <property type="entry name" value="Nucleotide_cyclase"/>
</dbReference>
<keyword evidence="11" id="KW-1185">Reference proteome</keyword>
<sequence length="444" mass="49165">MTALLGMTILSLPPGNISLLWLPSGIGLIMFMRTGLLAIPFVFIASLAANLPQMDAAMLNHGAYHAVVAAFIDTLSSAFTAFLVQRFLPQGLRKSWDVAVFVLFACIVPMGMTSLLLCVNLWWGGYIGLEQGMDYFQALFLADSLGVLLVYPLYLSLQNLSWKALSWPKSILLVQLCALLAVVVAFLWLPGVIYLIFPLLTFIALRGCPYHLGIALMLSVITSLMMASMGLGPFALAEQNAGIVLLMSFVFCIALVSLAVMLHQQELNDANRIQAFWREKAIHDDLTGLYNRVHFMRRLEEERQRCERTGIQYVVALMDLDWFKKINDQHGHIVGDRVLAGVAALLQKQLRQIDVLARIGGEEFALLMPGISIEQAGQALERLRSTLELQGISVNGTTHNITVSIGAMQADGTPVEILLQKVDRLLYHAKHQGRNRVEMYLAGQ</sequence>
<evidence type="ECO:0000256" key="8">
    <source>
        <dbReference type="SAM" id="Phobius"/>
    </source>
</evidence>
<dbReference type="Gene3D" id="3.30.70.270">
    <property type="match status" value="1"/>
</dbReference>
<evidence type="ECO:0000256" key="3">
    <source>
        <dbReference type="ARBA" id="ARBA00022475"/>
    </source>
</evidence>
<keyword evidence="6 8" id="KW-0472">Membrane</keyword>
<dbReference type="InterPro" id="IPR000160">
    <property type="entry name" value="GGDEF_dom"/>
</dbReference>
<dbReference type="EMBL" id="JAFKCS010000006">
    <property type="protein sequence ID" value="MBN7819986.1"/>
    <property type="molecule type" value="Genomic_DNA"/>
</dbReference>
<dbReference type="InterPro" id="IPR050469">
    <property type="entry name" value="Diguanylate_Cyclase"/>
</dbReference>
<gene>
    <name evidence="10" type="ORF">J0A65_08915</name>
</gene>
<protein>
    <recommendedName>
        <fullName evidence="2">diguanylate cyclase</fullName>
        <ecNumber evidence="2">2.7.7.65</ecNumber>
    </recommendedName>
</protein>
<name>A0ABS3CU78_9ALTE</name>
<dbReference type="PROSITE" id="PS50887">
    <property type="entry name" value="GGDEF"/>
    <property type="match status" value="1"/>
</dbReference>
<feature type="transmembrane region" description="Helical" evidence="8">
    <location>
        <begin position="63"/>
        <end position="84"/>
    </location>
</feature>
<dbReference type="NCBIfam" id="TIGR00254">
    <property type="entry name" value="GGDEF"/>
    <property type="match status" value="1"/>
</dbReference>
<proteinExistence type="predicted"/>
<feature type="domain" description="GGDEF" evidence="9">
    <location>
        <begin position="311"/>
        <end position="442"/>
    </location>
</feature>
<evidence type="ECO:0000256" key="2">
    <source>
        <dbReference type="ARBA" id="ARBA00012528"/>
    </source>
</evidence>
<feature type="transmembrane region" description="Helical" evidence="8">
    <location>
        <begin position="210"/>
        <end position="231"/>
    </location>
</feature>
<evidence type="ECO:0000256" key="1">
    <source>
        <dbReference type="ARBA" id="ARBA00004651"/>
    </source>
</evidence>
<dbReference type="CDD" id="cd01949">
    <property type="entry name" value="GGDEF"/>
    <property type="match status" value="1"/>
</dbReference>
<feature type="transmembrane region" description="Helical" evidence="8">
    <location>
        <begin position="176"/>
        <end position="204"/>
    </location>
</feature>
<dbReference type="Pfam" id="PF05231">
    <property type="entry name" value="MASE1"/>
    <property type="match status" value="1"/>
</dbReference>
<feature type="transmembrane region" description="Helical" evidence="8">
    <location>
        <begin position="243"/>
        <end position="262"/>
    </location>
</feature>
<comment type="catalytic activity">
    <reaction evidence="7">
        <text>2 GTP = 3',3'-c-di-GMP + 2 diphosphate</text>
        <dbReference type="Rhea" id="RHEA:24898"/>
        <dbReference type="ChEBI" id="CHEBI:33019"/>
        <dbReference type="ChEBI" id="CHEBI:37565"/>
        <dbReference type="ChEBI" id="CHEBI:58805"/>
        <dbReference type="EC" id="2.7.7.65"/>
    </reaction>
</comment>
<keyword evidence="4 8" id="KW-0812">Transmembrane</keyword>
<dbReference type="SMART" id="SM00267">
    <property type="entry name" value="GGDEF"/>
    <property type="match status" value="1"/>
</dbReference>